<dbReference type="Gene3D" id="1.25.40.20">
    <property type="entry name" value="Ankyrin repeat-containing domain"/>
    <property type="match status" value="1"/>
</dbReference>
<organism evidence="1 2">
    <name type="scientific">Acinetobacter celticus</name>
    <dbReference type="NCBI Taxonomy" id="1891224"/>
    <lineage>
        <taxon>Bacteria</taxon>
        <taxon>Pseudomonadati</taxon>
        <taxon>Pseudomonadota</taxon>
        <taxon>Gammaproteobacteria</taxon>
        <taxon>Moraxellales</taxon>
        <taxon>Moraxellaceae</taxon>
        <taxon>Acinetobacter</taxon>
    </lineage>
</organism>
<sequence length="181" mass="20415">MLTAQQQVFVQALEELNLAQVKQLLATGLNPNFVDFEKGPAVSVWSDGLFKWWEEICEAYEAGTPLSNEQKQERLAVHLEILEALIEAKVNLNLWDAEELYGPLWDAASSACVPVVKRLLDEKVNPNTKDGEGLTILSSISDLFFDCDFDEVDWSESLDEEKQTLELLRSHGAKMSKELDE</sequence>
<proteinExistence type="predicted"/>
<protein>
    <submittedName>
        <fullName evidence="1">Uncharacterized protein</fullName>
    </submittedName>
</protein>
<gene>
    <name evidence="1" type="ORF">BBP83_02860</name>
</gene>
<evidence type="ECO:0000313" key="1">
    <source>
        <dbReference type="EMBL" id="ODA14748.1"/>
    </source>
</evidence>
<accession>A0A1C3D172</accession>
<dbReference type="AlphaFoldDB" id="A0A1C3D172"/>
<name>A0A1C3D172_9GAMM</name>
<dbReference type="RefSeq" id="WP_068885884.1">
    <property type="nucleotide sequence ID" value="NZ_CBCRUU010000005.1"/>
</dbReference>
<dbReference type="EMBL" id="MBDL01000001">
    <property type="protein sequence ID" value="ODA14748.1"/>
    <property type="molecule type" value="Genomic_DNA"/>
</dbReference>
<keyword evidence="2" id="KW-1185">Reference proteome</keyword>
<comment type="caution">
    <text evidence="1">The sequence shown here is derived from an EMBL/GenBank/DDBJ whole genome shotgun (WGS) entry which is preliminary data.</text>
</comment>
<reference evidence="1 2" key="1">
    <citation type="submission" date="2016-07" db="EMBL/GenBank/DDBJ databases">
        <title>Acinetobacter sp. ANC 4603.</title>
        <authorList>
            <person name="Radolfova-Krizova L."/>
            <person name="Nemec A."/>
        </authorList>
    </citation>
    <scope>NUCLEOTIDE SEQUENCE [LARGE SCALE GENOMIC DNA]</scope>
    <source>
        <strain evidence="1 2">ANC 4603</strain>
    </source>
</reference>
<dbReference type="SUPFAM" id="SSF48403">
    <property type="entry name" value="Ankyrin repeat"/>
    <property type="match status" value="1"/>
</dbReference>
<evidence type="ECO:0000313" key="2">
    <source>
        <dbReference type="Proteomes" id="UP000186553"/>
    </source>
</evidence>
<dbReference type="OrthoDB" id="6708156at2"/>
<dbReference type="InterPro" id="IPR036770">
    <property type="entry name" value="Ankyrin_rpt-contain_sf"/>
</dbReference>
<dbReference type="STRING" id="1891224.BBP83_02860"/>
<dbReference type="Proteomes" id="UP000186553">
    <property type="component" value="Unassembled WGS sequence"/>
</dbReference>